<dbReference type="InterPro" id="IPR010982">
    <property type="entry name" value="Lambda_DNA-bd_dom_sf"/>
</dbReference>
<dbReference type="EMBL" id="JACHGT010000013">
    <property type="protein sequence ID" value="MBB6037715.1"/>
    <property type="molecule type" value="Genomic_DNA"/>
</dbReference>
<gene>
    <name evidence="1" type="ORF">HNR73_005593</name>
</gene>
<dbReference type="RefSeq" id="WP_184790526.1">
    <property type="nucleotide sequence ID" value="NZ_BONT01000054.1"/>
</dbReference>
<dbReference type="AlphaFoldDB" id="A0A841FNQ4"/>
<evidence type="ECO:0000313" key="2">
    <source>
        <dbReference type="Proteomes" id="UP000548476"/>
    </source>
</evidence>
<evidence type="ECO:0000313" key="1">
    <source>
        <dbReference type="EMBL" id="MBB6037715.1"/>
    </source>
</evidence>
<sequence length="414" mass="45531">MPLTPTASACHYFGAEIRRLRTRLGWSTYELGRRIHQSPDLVRKVEVAIRVPSYEFVKNCDHVLAADGLLTSMWALLQRERRIRLLGTEVSGRLNPAADDRAVLDWLLTHPQPRPSSRLLAAGGDAADRLRRLRHIDHLHGAGRNHTDVTDLMERDLPGLSTTAPEIAIGYLELAGYQAVDLGHDEQAQRHYLDALRLAAISDDRLYGAYIVGVSLAHLALHYGDPRHAARLTEAALRGLDTAESSPAVRAACRAVLARAHARLGDERACTAALRHAETDLERSNPALEPPWIAYYGPADLADEIAGALLDLGRHEHAHQQAATAIALLDPIRVRRLAIEHALAATALARSAKIDEACHAARQAIEHATRTTSFLVMHRMTMLLAEFQPHSRMSVVGELRELASASLGRMAFST</sequence>
<keyword evidence="2" id="KW-1185">Reference proteome</keyword>
<dbReference type="Pfam" id="PF13560">
    <property type="entry name" value="HTH_31"/>
    <property type="match status" value="1"/>
</dbReference>
<proteinExistence type="predicted"/>
<protein>
    <submittedName>
        <fullName evidence="1">Transcriptional regulator with XRE-family HTH domain</fullName>
    </submittedName>
</protein>
<comment type="caution">
    <text evidence="1">The sequence shown here is derived from an EMBL/GenBank/DDBJ whole genome shotgun (WGS) entry which is preliminary data.</text>
</comment>
<dbReference type="Gene3D" id="1.10.260.40">
    <property type="entry name" value="lambda repressor-like DNA-binding domains"/>
    <property type="match status" value="1"/>
</dbReference>
<dbReference type="Proteomes" id="UP000548476">
    <property type="component" value="Unassembled WGS sequence"/>
</dbReference>
<organism evidence="1 2">
    <name type="scientific">Phytomonospora endophytica</name>
    <dbReference type="NCBI Taxonomy" id="714109"/>
    <lineage>
        <taxon>Bacteria</taxon>
        <taxon>Bacillati</taxon>
        <taxon>Actinomycetota</taxon>
        <taxon>Actinomycetes</taxon>
        <taxon>Micromonosporales</taxon>
        <taxon>Micromonosporaceae</taxon>
        <taxon>Phytomonospora</taxon>
    </lineage>
</organism>
<dbReference type="CDD" id="cd00093">
    <property type="entry name" value="HTH_XRE"/>
    <property type="match status" value="1"/>
</dbReference>
<reference evidence="1 2" key="1">
    <citation type="submission" date="2020-08" db="EMBL/GenBank/DDBJ databases">
        <title>Genomic Encyclopedia of Type Strains, Phase IV (KMG-IV): sequencing the most valuable type-strain genomes for metagenomic binning, comparative biology and taxonomic classification.</title>
        <authorList>
            <person name="Goeker M."/>
        </authorList>
    </citation>
    <scope>NUCLEOTIDE SEQUENCE [LARGE SCALE GENOMIC DNA]</scope>
    <source>
        <strain evidence="1 2">YIM 65646</strain>
    </source>
</reference>
<dbReference type="GO" id="GO:0003677">
    <property type="term" value="F:DNA binding"/>
    <property type="evidence" value="ECO:0007669"/>
    <property type="project" value="InterPro"/>
</dbReference>
<name>A0A841FNQ4_9ACTN</name>
<accession>A0A841FNQ4</accession>
<dbReference type="InterPro" id="IPR001387">
    <property type="entry name" value="Cro/C1-type_HTH"/>
</dbReference>
<dbReference type="SUPFAM" id="SSF47413">
    <property type="entry name" value="lambda repressor-like DNA-binding domains"/>
    <property type="match status" value="1"/>
</dbReference>